<dbReference type="PANTHER" id="PTHR43818:SF5">
    <property type="entry name" value="OXIDOREDUCTASE FAMILY PROTEIN"/>
    <property type="match status" value="1"/>
</dbReference>
<dbReference type="OrthoDB" id="9795543at2"/>
<dbReference type="Proteomes" id="UP000265926">
    <property type="component" value="Unassembled WGS sequence"/>
</dbReference>
<dbReference type="Gene3D" id="3.40.50.720">
    <property type="entry name" value="NAD(P)-binding Rossmann-like Domain"/>
    <property type="match status" value="1"/>
</dbReference>
<comment type="caution">
    <text evidence="3">The sequence shown here is derived from an EMBL/GenBank/DDBJ whole genome shotgun (WGS) entry which is preliminary data.</text>
</comment>
<feature type="domain" description="Gfo/Idh/MocA-like oxidoreductase bacterial type C-terminal" evidence="2">
    <location>
        <begin position="208"/>
        <end position="327"/>
    </location>
</feature>
<dbReference type="SUPFAM" id="SSF55347">
    <property type="entry name" value="Glyceraldehyde-3-phosphate dehydrogenase-like, C-terminal domain"/>
    <property type="match status" value="1"/>
</dbReference>
<dbReference type="RefSeq" id="WP_119438401.1">
    <property type="nucleotide sequence ID" value="NZ_QWGR01000006.1"/>
</dbReference>
<protein>
    <submittedName>
        <fullName evidence="3">Gfo/Idh/MocA family oxidoreductase</fullName>
    </submittedName>
</protein>
<dbReference type="InterPro" id="IPR043906">
    <property type="entry name" value="Gfo/Idh/MocA_OxRdtase_bact_C"/>
</dbReference>
<dbReference type="InterPro" id="IPR000683">
    <property type="entry name" value="Gfo/Idh/MocA-like_OxRdtase_N"/>
</dbReference>
<dbReference type="PANTHER" id="PTHR43818">
    <property type="entry name" value="BCDNA.GH03377"/>
    <property type="match status" value="1"/>
</dbReference>
<dbReference type="SUPFAM" id="SSF51735">
    <property type="entry name" value="NAD(P)-binding Rossmann-fold domains"/>
    <property type="match status" value="1"/>
</dbReference>
<dbReference type="PROSITE" id="PS51318">
    <property type="entry name" value="TAT"/>
    <property type="match status" value="1"/>
</dbReference>
<dbReference type="InterPro" id="IPR050463">
    <property type="entry name" value="Gfo/Idh/MocA_oxidrdct_glycsds"/>
</dbReference>
<proteinExistence type="predicted"/>
<accession>A0A399T0A0</accession>
<dbReference type="Pfam" id="PF19051">
    <property type="entry name" value="GFO_IDH_MocA_C2"/>
    <property type="match status" value="1"/>
</dbReference>
<organism evidence="3 4">
    <name type="scientific">Maribellus luteus</name>
    <dbReference type="NCBI Taxonomy" id="2305463"/>
    <lineage>
        <taxon>Bacteria</taxon>
        <taxon>Pseudomonadati</taxon>
        <taxon>Bacteroidota</taxon>
        <taxon>Bacteroidia</taxon>
        <taxon>Marinilabiliales</taxon>
        <taxon>Prolixibacteraceae</taxon>
        <taxon>Maribellus</taxon>
    </lineage>
</organism>
<name>A0A399T0A0_9BACT</name>
<dbReference type="InterPro" id="IPR006311">
    <property type="entry name" value="TAT_signal"/>
</dbReference>
<dbReference type="GO" id="GO:0000166">
    <property type="term" value="F:nucleotide binding"/>
    <property type="evidence" value="ECO:0007669"/>
    <property type="project" value="InterPro"/>
</dbReference>
<evidence type="ECO:0000313" key="4">
    <source>
        <dbReference type="Proteomes" id="UP000265926"/>
    </source>
</evidence>
<reference evidence="3 4" key="1">
    <citation type="submission" date="2018-08" db="EMBL/GenBank/DDBJ databases">
        <title>Pallidiluteibacterium maritimus gen. nov., sp. nov., isolated from coastal sediment.</title>
        <authorList>
            <person name="Zhou L.Y."/>
        </authorList>
    </citation>
    <scope>NUCLEOTIDE SEQUENCE [LARGE SCALE GENOMIC DNA]</scope>
    <source>
        <strain evidence="3 4">XSD2</strain>
    </source>
</reference>
<evidence type="ECO:0000313" key="3">
    <source>
        <dbReference type="EMBL" id="RIJ48055.1"/>
    </source>
</evidence>
<keyword evidence="4" id="KW-1185">Reference proteome</keyword>
<sequence>MSDRREFLKKMSVGAAGVAIGGSAMGMSAKSYNRIIGANDKLNLAILGLGRRLGAFTEPIARKESNVELLYLCDVMEHQRTNAAARFAKVLDYQPKLENDFRKILEDPKVDAIINATPDHWHTPGSIMAMQAGKHVYVEKPCSHNMRENEMIVMASKKYDKVVQMGNQQRSSGHTIQIIKDIHNGAIGVPYRAVAFYINTRGEVPVQKKAAVPAGLDWEIWQGPAIHRDYTSETWDYNWHWYGWNYGTGELGNNATHELDVARWALQVDYPNNVFVEAGKRHFFEDGWEMYDSMYATFKFDKDKVINWDGRSRSGQDTYGFGGRGTLIFGSEGSVFVDRGKYILYDRAGKVVRESGGSSSEAGTALGGGGDTSTDHVANWLEGIRGKQTLNAPIADATVSQAMVHHANVAYRIGHGFDICTKTGLMFDREAMQLWGREYDPAWEPKL</sequence>
<evidence type="ECO:0000259" key="2">
    <source>
        <dbReference type="Pfam" id="PF19051"/>
    </source>
</evidence>
<evidence type="ECO:0000259" key="1">
    <source>
        <dbReference type="Pfam" id="PF01408"/>
    </source>
</evidence>
<dbReference type="AlphaFoldDB" id="A0A399T0A0"/>
<dbReference type="InterPro" id="IPR036291">
    <property type="entry name" value="NAD(P)-bd_dom_sf"/>
</dbReference>
<dbReference type="Pfam" id="PF01408">
    <property type="entry name" value="GFO_IDH_MocA"/>
    <property type="match status" value="1"/>
</dbReference>
<feature type="domain" description="Gfo/Idh/MocA-like oxidoreductase N-terminal" evidence="1">
    <location>
        <begin position="43"/>
        <end position="166"/>
    </location>
</feature>
<dbReference type="Gene3D" id="3.30.360.10">
    <property type="entry name" value="Dihydrodipicolinate Reductase, domain 2"/>
    <property type="match status" value="1"/>
</dbReference>
<dbReference type="EMBL" id="QWGR01000006">
    <property type="protein sequence ID" value="RIJ48055.1"/>
    <property type="molecule type" value="Genomic_DNA"/>
</dbReference>
<gene>
    <name evidence="3" type="ORF">D1614_12655</name>
</gene>